<dbReference type="InterPro" id="IPR038765">
    <property type="entry name" value="Papain-like_cys_pep_sf"/>
</dbReference>
<evidence type="ECO:0000313" key="10">
    <source>
        <dbReference type="EMBL" id="AEH78161.1"/>
    </source>
</evidence>
<gene>
    <name evidence="10" type="primary">K</name>
    <name evidence="10" type="ordered locus">SM11_chr0884</name>
</gene>
<dbReference type="Gene3D" id="3.40.140.10">
    <property type="entry name" value="Cytidine Deaminase, domain 2"/>
    <property type="match status" value="1"/>
</dbReference>
<keyword evidence="6" id="KW-0862">Zinc</keyword>
<dbReference type="PANTHER" id="PTHR34858">
    <property type="entry name" value="CYSO-CYSTEINE PEPTIDASE"/>
    <property type="match status" value="1"/>
</dbReference>
<dbReference type="GO" id="GO:0008270">
    <property type="term" value="F:zinc ion binding"/>
    <property type="evidence" value="ECO:0007669"/>
    <property type="project" value="TreeGrafter"/>
</dbReference>
<evidence type="ECO:0000256" key="3">
    <source>
        <dbReference type="ARBA" id="ARBA00022723"/>
    </source>
</evidence>
<sequence length="253" mass="28696">MNDMFEPSDTALAAALAHAEACQPLESCGVIAEDRFYPVTNRATQFDTFVMDMKEYVALAKEHRIDAIVHSHVYGPPVASDADRAMCEATGKPWLIVSWPLGSHAVLEPSGWRAPLIGRKWAWGTHDCFGLIRDAIKDYAGIEIPDFERKWLWWEHGEDIITTQFKDAGFHEVEDDWQHCDVIAMQIWPSNVVNHLGLFLSPNVMLHQMLGRLSVREVYGGVYMKATVLHLRHETLQETPIELPASYSPWSEP</sequence>
<evidence type="ECO:0000313" key="11">
    <source>
        <dbReference type="Proteomes" id="UP000009045"/>
    </source>
</evidence>
<evidence type="ECO:0000256" key="7">
    <source>
        <dbReference type="ARBA" id="ARBA00023049"/>
    </source>
</evidence>
<dbReference type="KEGG" id="smx:SM11_chr0884"/>
<evidence type="ECO:0000259" key="9">
    <source>
        <dbReference type="Pfam" id="PF14464"/>
    </source>
</evidence>
<dbReference type="EMBL" id="CP001830">
    <property type="protein sequence ID" value="AEH78161.1"/>
    <property type="molecule type" value="Genomic_DNA"/>
</dbReference>
<dbReference type="RefSeq" id="WP_014529169.1">
    <property type="nucleotide sequence ID" value="NC_017325.1"/>
</dbReference>
<dbReference type="Pfam" id="PF14464">
    <property type="entry name" value="Prok-JAB"/>
    <property type="match status" value="1"/>
</dbReference>
<dbReference type="GO" id="GO:0006508">
    <property type="term" value="P:proteolysis"/>
    <property type="evidence" value="ECO:0007669"/>
    <property type="project" value="UniProtKB-KW"/>
</dbReference>
<dbReference type="Gene3D" id="3.90.1720.10">
    <property type="entry name" value="endopeptidase domain like (from Nostoc punctiforme)"/>
    <property type="match status" value="1"/>
</dbReference>
<evidence type="ECO:0000259" key="8">
    <source>
        <dbReference type="Pfam" id="PF00877"/>
    </source>
</evidence>
<feature type="domain" description="NlpC/P60" evidence="8">
    <location>
        <begin position="118"/>
        <end position="231"/>
    </location>
</feature>
<keyword evidence="2" id="KW-0645">Protease</keyword>
<name>F7X1Z7_SINMM</name>
<dbReference type="HOGENOM" id="CLU_071796_0_1_5"/>
<dbReference type="SUPFAM" id="SSF54001">
    <property type="entry name" value="Cysteine proteinases"/>
    <property type="match status" value="1"/>
</dbReference>
<dbReference type="AlphaFoldDB" id="F7X1Z7"/>
<evidence type="ECO:0000256" key="6">
    <source>
        <dbReference type="ARBA" id="ARBA00022833"/>
    </source>
</evidence>
<keyword evidence="5" id="KW-0788">Thiol protease</keyword>
<comment type="similarity">
    <text evidence="1">Belongs to the peptidase C40 family.</text>
</comment>
<evidence type="ECO:0000256" key="1">
    <source>
        <dbReference type="ARBA" id="ARBA00007074"/>
    </source>
</evidence>
<dbReference type="GO" id="GO:0008234">
    <property type="term" value="F:cysteine-type peptidase activity"/>
    <property type="evidence" value="ECO:0007669"/>
    <property type="project" value="UniProtKB-KW"/>
</dbReference>
<proteinExistence type="inferred from homology"/>
<dbReference type="InterPro" id="IPR051929">
    <property type="entry name" value="VirAsm_ModProt"/>
</dbReference>
<dbReference type="GO" id="GO:0008235">
    <property type="term" value="F:metalloexopeptidase activity"/>
    <property type="evidence" value="ECO:0007669"/>
    <property type="project" value="TreeGrafter"/>
</dbReference>
<keyword evidence="3" id="KW-0479">Metal-binding</keyword>
<dbReference type="InterPro" id="IPR028090">
    <property type="entry name" value="JAB_dom_prok"/>
</dbReference>
<evidence type="ECO:0000256" key="4">
    <source>
        <dbReference type="ARBA" id="ARBA00022801"/>
    </source>
</evidence>
<protein>
    <submittedName>
        <fullName evidence="10">Tail assembly protein K</fullName>
    </submittedName>
</protein>
<evidence type="ECO:0000256" key="5">
    <source>
        <dbReference type="ARBA" id="ARBA00022807"/>
    </source>
</evidence>
<dbReference type="Pfam" id="PF00877">
    <property type="entry name" value="NLPC_P60"/>
    <property type="match status" value="1"/>
</dbReference>
<dbReference type="InterPro" id="IPR000064">
    <property type="entry name" value="NLP_P60_dom"/>
</dbReference>
<reference evidence="10 11" key="1">
    <citation type="journal article" date="2011" name="J. Biotechnol.">
        <title>The complete genome sequence of the dominant Sinorhizobium meliloti field isolate SM11 extends the S. meliloti pan-genome.</title>
        <authorList>
            <person name="Schneiker-Bekel S."/>
            <person name="Wibberg D."/>
            <person name="Bekel T."/>
            <person name="Blom J."/>
            <person name="Linke B."/>
            <person name="Neuweger H."/>
            <person name="Stiens M."/>
            <person name="Vorholter F.J."/>
            <person name="Weidner S."/>
            <person name="Goesmann A."/>
            <person name="Puhler A."/>
            <person name="Schluter A."/>
        </authorList>
    </citation>
    <scope>NUCLEOTIDE SEQUENCE [LARGE SCALE GENOMIC DNA]</scope>
    <source>
        <strain evidence="10 11">SM11</strain>
    </source>
</reference>
<keyword evidence="7" id="KW-0482">Metalloprotease</keyword>
<organism evidence="10 11">
    <name type="scientific">Sinorhizobium meliloti (strain SM11)</name>
    <dbReference type="NCBI Taxonomy" id="707241"/>
    <lineage>
        <taxon>Bacteria</taxon>
        <taxon>Pseudomonadati</taxon>
        <taxon>Pseudomonadota</taxon>
        <taxon>Alphaproteobacteria</taxon>
        <taxon>Hyphomicrobiales</taxon>
        <taxon>Rhizobiaceae</taxon>
        <taxon>Sinorhizobium/Ensifer group</taxon>
        <taxon>Sinorhizobium</taxon>
    </lineage>
</organism>
<dbReference type="Proteomes" id="UP000009045">
    <property type="component" value="Chromosome"/>
</dbReference>
<dbReference type="PANTHER" id="PTHR34858:SF1">
    <property type="entry name" value="CYSO-CYSTEINE PEPTIDASE"/>
    <property type="match status" value="1"/>
</dbReference>
<dbReference type="SUPFAM" id="SSF102712">
    <property type="entry name" value="JAB1/MPN domain"/>
    <property type="match status" value="1"/>
</dbReference>
<dbReference type="PATRIC" id="fig|707241.3.peg.926"/>
<keyword evidence="4" id="KW-0378">Hydrolase</keyword>
<evidence type="ECO:0000256" key="2">
    <source>
        <dbReference type="ARBA" id="ARBA00022670"/>
    </source>
</evidence>
<feature type="domain" description="JAB" evidence="9">
    <location>
        <begin position="11"/>
        <end position="100"/>
    </location>
</feature>
<accession>F7X1Z7</accession>